<dbReference type="Proteomes" id="UP000094849">
    <property type="component" value="Unassembled WGS sequence"/>
</dbReference>
<organism evidence="1 2">
    <name type="scientific">Candidatus Thiodiazotropha endoloripes</name>
    <dbReference type="NCBI Taxonomy" id="1818881"/>
    <lineage>
        <taxon>Bacteria</taxon>
        <taxon>Pseudomonadati</taxon>
        <taxon>Pseudomonadota</taxon>
        <taxon>Gammaproteobacteria</taxon>
        <taxon>Chromatiales</taxon>
        <taxon>Sedimenticolaceae</taxon>
        <taxon>Candidatus Thiodiazotropha</taxon>
    </lineage>
</organism>
<reference evidence="1 2" key="1">
    <citation type="submission" date="2016-03" db="EMBL/GenBank/DDBJ databases">
        <title>Chemosynthetic sulphur-oxidizing symbionts of marine invertebrate animals are capable of nitrogen fixation.</title>
        <authorList>
            <person name="Petersen J.M."/>
            <person name="Kemper A."/>
            <person name="Gruber-Vodicka H."/>
            <person name="Cardini U."/>
            <person name="Geest Mvander."/>
            <person name="Kleiner M."/>
            <person name="Bulgheresi S."/>
            <person name="Fussmann M."/>
            <person name="Herbold C."/>
            <person name="Seah B.K.B."/>
            <person name="Antony C.Paul."/>
            <person name="Liu D."/>
            <person name="Belitz A."/>
            <person name="Weber M."/>
        </authorList>
    </citation>
    <scope>NUCLEOTIDE SEQUENCE [LARGE SCALE GENOMIC DNA]</scope>
    <source>
        <strain evidence="1">G_D</strain>
    </source>
</reference>
<dbReference type="EMBL" id="LVJZ01000003">
    <property type="protein sequence ID" value="ODB97633.1"/>
    <property type="molecule type" value="Genomic_DNA"/>
</dbReference>
<gene>
    <name evidence="1" type="ORF">A3196_13230</name>
</gene>
<protein>
    <submittedName>
        <fullName evidence="1">Uncharacterized protein</fullName>
    </submittedName>
</protein>
<evidence type="ECO:0000313" key="1">
    <source>
        <dbReference type="EMBL" id="ODB97633.1"/>
    </source>
</evidence>
<dbReference type="OrthoDB" id="5771502at2"/>
<sequence>MIEFDANAVVHINENLSAEEIHNIEKELSGVRGVVSACAHVKTPHLMVVDYDPQSIHSCDLLFYIERNGVHASLVGGI</sequence>
<comment type="caution">
    <text evidence="1">The sequence shown here is derived from an EMBL/GenBank/DDBJ whole genome shotgun (WGS) entry which is preliminary data.</text>
</comment>
<accession>A0A1E2USB2</accession>
<evidence type="ECO:0000313" key="2">
    <source>
        <dbReference type="Proteomes" id="UP000094849"/>
    </source>
</evidence>
<dbReference type="RefSeq" id="WP_069005625.1">
    <property type="nucleotide sequence ID" value="NZ_LVJW01000003.1"/>
</dbReference>
<keyword evidence="2" id="KW-1185">Reference proteome</keyword>
<name>A0A1E2USB2_9GAMM</name>
<dbReference type="AlphaFoldDB" id="A0A1E2USB2"/>
<proteinExistence type="predicted"/>